<proteinExistence type="predicted"/>
<feature type="coiled-coil region" evidence="1">
    <location>
        <begin position="2470"/>
        <end position="2522"/>
    </location>
</feature>
<evidence type="ECO:0000313" key="3">
    <source>
        <dbReference type="EMBL" id="KAK1737977.1"/>
    </source>
</evidence>
<feature type="coiled-coil region" evidence="1">
    <location>
        <begin position="1216"/>
        <end position="1406"/>
    </location>
</feature>
<evidence type="ECO:0000256" key="2">
    <source>
        <dbReference type="SAM" id="MobiDB-lite"/>
    </source>
</evidence>
<feature type="coiled-coil region" evidence="1">
    <location>
        <begin position="2406"/>
        <end position="2436"/>
    </location>
</feature>
<feature type="coiled-coil region" evidence="1">
    <location>
        <begin position="551"/>
        <end position="651"/>
    </location>
</feature>
<comment type="caution">
    <text evidence="3">The sequence shown here is derived from an EMBL/GenBank/DDBJ whole genome shotgun (WGS) entry which is preliminary data.</text>
</comment>
<feature type="compositionally biased region" description="Polar residues" evidence="2">
    <location>
        <begin position="10"/>
        <end position="30"/>
    </location>
</feature>
<feature type="coiled-coil region" evidence="1">
    <location>
        <begin position="2010"/>
        <end position="2037"/>
    </location>
</feature>
<dbReference type="Proteomes" id="UP001224775">
    <property type="component" value="Unassembled WGS sequence"/>
</dbReference>
<feature type="compositionally biased region" description="Polar residues" evidence="2">
    <location>
        <begin position="396"/>
        <end position="405"/>
    </location>
</feature>
<dbReference type="Gene3D" id="1.10.287.1490">
    <property type="match status" value="1"/>
</dbReference>
<reference evidence="3" key="1">
    <citation type="submission" date="2023-06" db="EMBL/GenBank/DDBJ databases">
        <title>Survivors Of The Sea: Transcriptome response of Skeletonema marinoi to long-term dormancy.</title>
        <authorList>
            <person name="Pinder M.I.M."/>
            <person name="Kourtchenko O."/>
            <person name="Robertson E.K."/>
            <person name="Larsson T."/>
            <person name="Maumus F."/>
            <person name="Osuna-Cruz C.M."/>
            <person name="Vancaester E."/>
            <person name="Stenow R."/>
            <person name="Vandepoele K."/>
            <person name="Ploug H."/>
            <person name="Bruchert V."/>
            <person name="Godhe A."/>
            <person name="Topel M."/>
        </authorList>
    </citation>
    <scope>NUCLEOTIDE SEQUENCE</scope>
    <source>
        <strain evidence="3">R05AC</strain>
    </source>
</reference>
<organism evidence="3 4">
    <name type="scientific">Skeletonema marinoi</name>
    <dbReference type="NCBI Taxonomy" id="267567"/>
    <lineage>
        <taxon>Eukaryota</taxon>
        <taxon>Sar</taxon>
        <taxon>Stramenopiles</taxon>
        <taxon>Ochrophyta</taxon>
        <taxon>Bacillariophyta</taxon>
        <taxon>Coscinodiscophyceae</taxon>
        <taxon>Thalassiosirophycidae</taxon>
        <taxon>Thalassiosirales</taxon>
        <taxon>Skeletonemataceae</taxon>
        <taxon>Skeletonema</taxon>
        <taxon>Skeletonema marinoi-dohrnii complex</taxon>
    </lineage>
</organism>
<name>A0AAD8Y2U0_9STRA</name>
<evidence type="ECO:0000256" key="1">
    <source>
        <dbReference type="SAM" id="Coils"/>
    </source>
</evidence>
<feature type="compositionally biased region" description="Polar residues" evidence="2">
    <location>
        <begin position="380"/>
        <end position="389"/>
    </location>
</feature>
<feature type="compositionally biased region" description="Polar residues" evidence="2">
    <location>
        <begin position="77"/>
        <end position="89"/>
    </location>
</feature>
<evidence type="ECO:0000313" key="4">
    <source>
        <dbReference type="Proteomes" id="UP001224775"/>
    </source>
</evidence>
<keyword evidence="1" id="KW-0175">Coiled coil</keyword>
<feature type="coiled-coil region" evidence="1">
    <location>
        <begin position="695"/>
        <end position="951"/>
    </location>
</feature>
<dbReference type="EMBL" id="JATAAI010000022">
    <property type="protein sequence ID" value="KAK1737977.1"/>
    <property type="molecule type" value="Genomic_DNA"/>
</dbReference>
<feature type="coiled-coil region" evidence="1">
    <location>
        <begin position="1741"/>
        <end position="1775"/>
    </location>
</feature>
<feature type="compositionally biased region" description="Polar residues" evidence="2">
    <location>
        <begin position="47"/>
        <end position="60"/>
    </location>
</feature>
<feature type="region of interest" description="Disordered" evidence="2">
    <location>
        <begin position="1"/>
        <end position="111"/>
    </location>
</feature>
<protein>
    <submittedName>
        <fullName evidence="3">Myosin family protein</fullName>
    </submittedName>
</protein>
<dbReference type="SUPFAM" id="SSF57997">
    <property type="entry name" value="Tropomyosin"/>
    <property type="match status" value="1"/>
</dbReference>
<feature type="region of interest" description="Disordered" evidence="2">
    <location>
        <begin position="160"/>
        <end position="192"/>
    </location>
</feature>
<feature type="coiled-coil region" evidence="1">
    <location>
        <begin position="991"/>
        <end position="1190"/>
    </location>
</feature>
<feature type="region of interest" description="Disordered" evidence="2">
    <location>
        <begin position="374"/>
        <end position="405"/>
    </location>
</feature>
<sequence length="3268" mass="371850">METRRIRATKQLQWSDKKQSTSTTTISELQSSRRKRRNRSNNDHSRTANSLVSTPYNPKTPNVIREGTPSVKWSIPEANTTKRSNTLQRSSKKPTTPGRVNLFHDFNSPAVPSNVATPGVVRQQFDSSHTQKLTYAKIAASSPMPGTPVESVAIDYQSHLPKTPPVSELPLSAASTSPSTSSIQSNSTTGTSLAVNATSTDVPETIAPSEYVIEFPPGPLHLKYDPVVYTLGKPMGCCVSQILPEFNTDLSCTRMEGVDGAPTNAGAAATVIQVNDLIVSINGTNVLSRKFDVITDLLHKLHGSHKTIVFRSIEKVWKSQFQRKTMRNLRSGKRVATALSTGEMERNLHSWVETPTKVEVGSRGDRRNVAAIGDKLESITEMSSSNEAQTPRGDTGSRTSSMDLFSPSNVKKVMSERSGDGIELVLSTTPEASPNQGDHNVMVTENESNITSGNEYQGSAAKTSKQSPINQISQALVGGNNIEQEFERSLRLKKSVLKELNGVCLELGERYFSDEEEAAPKSEAEAIVERAFFQERVAKGKKSKQELIGKLDATQSELEKNKALCASLEKKNMSKKEMKAKLKSSSTLIQSLQTDKGQLATELQTLQQNLSERDDSDKEKQAELEQKALELEKMVEEVAILKSERDAANKEKEAELESLSSSLTEKAVELEKMVEEVSNLKHHLSLSEKKGSADRVALKANKSMLVEECEQLKAQLEESDKVRDDLHAKVDEHEIELARRQTLLNDVKKRNYSLQEMIDELNETLERSGNDASEQVGFLERKLQMMKQELEEARSTSTQYHDDAKRIGEEKREIQEQLAKVTKELEENRVSRLEKEKLSSENEFLDERVGELTESLAKAENDAMECEGFLEKKLQIANMELDETRSASNMRQDEIQRLKKEKQIILEDADSKYTGFQEQMSAKEDEVRLLKKQAEDERLSLKQQKIGYEQKLEATKIEHAASLSRRQELLDDMEKHNALLKQRVGELTDCLATSEDDAREREDALEEKLQQMGVHLEEAKLCYNQKYFSQMEDLKRVEAEKEATLNEMREKIEVERASFNERMEREERSKAEVMAELDSTGKHNALLKQRISELTDCLAKAEDDAREREDALEEKLKQIGIEFEEAKIAYDQKFFSQMEDLKRVEVENEAALNEMREKIEIERASFSDRMEREERSKAEVMAELEATKDDLINSEASNTDLECRLKNVQTSMETKISELTCNLEKAYDDAREREDNLQEELYQLGKKVDEAKVTANQNDAAHEYEIQRIEDEKRELLNENTKFQEQLESLVNQIEMGENTKNDLQGRVDALDRAKAFHEKSLTRRQELLDDMEARNTFLKERVDELADCVAKAEDDAREREDALEEKLLQMGAEFEAAKSTFNNEKTAHTDVIHRLEEEKKELASQIINLGHGADDLKEQISVLKSTNFDTETQLHRFTASNTELEDQVMELSEKFVHANQDADRSKALCTDLRSKLETAERLLDESDAEMNTLSYDCDCLEKQVDNLSTQLEGQQEVILAYEGQIKSLRNEIGVLTNDKKSLSEDLESHMAKVLLSEDDKSDLEVRIESLAADLKMAEAEKLQLLSERDSLKCTADERLTQLQKLEEKTEIRQSELLDSLTAKEFEIASLTSHRGEIESNLDDLGCRFNQLKGQSKKESESFKNRQDQLLNEISTVNAQNEIYLTQIRSLEASIGRIKAQFKKEKETHEKTERQLLMDVRNSQNSISGAKLKHSHVEKEVESIKSQLNARESEISKLVDEKDRLDTELRDALLKADAEVKASARSQNEHAITVKKLEADVEREQALSVDLISRLETLTLAMNSKEEEVDRLKHELSCAAESMRLLQSEEKMSKSTLESKLIDTRSQFEAERKSLKVRISQLEADASESQQNLLAEKTASIETEAHLSSQIEIIKAELSNAKRTEDDLRDQLDDVNTLLKEKNFEIEELSSDVFSEKEDRRQELFEMKCLYEKKIQELTTSSLDIEAEKSILETRVERLTQDIAVSGDKESSNANRIQDLEQLLQRQNEELLKVSGDMTASTAAHENALSEMEKSYAGNVEELKELHDAERSELIQQMSDISDELRLCQEKLNEQIATQEDDKLLLENDREMIDELRVQLEEGITLNDSLSTNLKGKDHTVEVLRQDLKRKEESLIAADRNYQAKIEEMKSSHAAEKQNLVDEIEKFSSELDWSLDQIDKRQSIIDSQRLSLNDENNELVRELSKANDTEMKFRKLLHETHMEVQQISVESATMRSDIVAVIDAARNTSNETLQQAAQSFRVVASKWVAEKASYEDKINILSEDANKLRKQDKHLSSQVEKLQSSLEERGHTIEELSAELISTRDSLRVASVQSDRAKHLASRVEELQLALESRGKNVEYLSIQLTLAKEDLFAESEESQRVSDNLEYVMNQLDEMVQTNEELQEEICKLENAKQHIQSLYDSEKDNLQSEIDSILADGSDKLVSVTVELDAVILTNEKLQREISELEIQKQLCQDTFETEKVDLQSRIESLVNDVTTAQDELCQTRANAKRKEQERDSDVETALNDLDDTKLKNELLLDDVADLKCDLQACHQSVDSQRVRYESNIASLSTQLKSSSERFEAEKESFKTEWRHFQLLLKHLVDSIDGDVDVNDLNSSSDSAELPDIASQLGTLIKLVGKKEESILQLKSQIESLEFDLCDARIVRDRLIRHDQVEEDLETSRFLSEIEEAKVKVIGMDRRLVSERSKRKELETQLSAEGKNQAMIKEELSKKENTIDELEETVQLKLVEIERLESQLCRNDDLREKLEGKYEEAKSELETYHNLATELKQTIIDKNQDIESKGGRIMELQFQVDDLASQVEGWKASLQGLTNEADGWKNVLQSLKHDIQDDDFNDTSEILSTSSDRHDELSKEIAKLEEKVLIMDEDHRQQSSMHKSIVDGLEAKCNMLSEENTEAQSYITSLEDSKARLQSKLDVLKKDCDVQCRRLSELESVFDIMKQQKSVSETLCDEVLSGLRKLTEVAIMYSSRLDGFSEEISSPSSWSVNLEYISRFIECALKLNQKYLLDIQRLETTIEVRQNGGVSVVAEAITPKAKGAGLRRQESTIMPEHLDMINEIKTMKDVIKNVMASPKLTPMKEKQRTNTDEDGDLYSDLLVAYDQLENLSKKIETYQKEQVEWIEKESALQSRIKKLEEEKLQLESSSKSRDQLSTEVDNAKLKEASAVMISNVIKRRDNAVKEQVFRNWASQAQKSKHLNIVKGMAKELNSTREKVQMLKSTFDVGTTKNL</sequence>
<keyword evidence="4" id="KW-1185">Reference proteome</keyword>
<feature type="coiled-coil region" evidence="1">
    <location>
        <begin position="1435"/>
        <end position="1609"/>
    </location>
</feature>
<feature type="coiled-coil region" evidence="1">
    <location>
        <begin position="2743"/>
        <end position="2908"/>
    </location>
</feature>
<feature type="compositionally biased region" description="Low complexity" evidence="2">
    <location>
        <begin position="172"/>
        <end position="192"/>
    </location>
</feature>
<feature type="coiled-coil region" evidence="1">
    <location>
        <begin position="2291"/>
        <end position="2339"/>
    </location>
</feature>
<feature type="coiled-coil region" evidence="1">
    <location>
        <begin position="3135"/>
        <end position="3200"/>
    </location>
</feature>
<accession>A0AAD8Y2U0</accession>
<feature type="coiled-coil region" evidence="1">
    <location>
        <begin position="1815"/>
        <end position="1941"/>
    </location>
</feature>
<gene>
    <name evidence="3" type="ORF">QTG54_011271</name>
</gene>